<dbReference type="SUPFAM" id="SSF103088">
    <property type="entry name" value="OmpA-like"/>
    <property type="match status" value="1"/>
</dbReference>
<dbReference type="RefSeq" id="WP_211874946.1">
    <property type="nucleotide sequence ID" value="NZ_JAAEDH010000015.1"/>
</dbReference>
<dbReference type="InterPro" id="IPR036737">
    <property type="entry name" value="OmpA-like_sf"/>
</dbReference>
<evidence type="ECO:0000313" key="4">
    <source>
        <dbReference type="Proteomes" id="UP001196068"/>
    </source>
</evidence>
<name>A0AAF1KJZ7_9PROT</name>
<reference evidence="3" key="2">
    <citation type="journal article" date="2021" name="Syst. Appl. Microbiol.">
        <title>Roseomonas hellenica sp. nov., isolated from roots of wild-growing Alkanna tinctoria.</title>
        <authorList>
            <person name="Rat A."/>
            <person name="Naranjo H.D."/>
            <person name="Lebbe L."/>
            <person name="Cnockaert M."/>
            <person name="Krigas N."/>
            <person name="Grigoriadou K."/>
            <person name="Maloupa E."/>
            <person name="Willems A."/>
        </authorList>
    </citation>
    <scope>NUCLEOTIDE SEQUENCE</scope>
    <source>
        <strain evidence="3">LMG 28251</strain>
    </source>
</reference>
<dbReference type="Gene3D" id="3.30.1330.60">
    <property type="entry name" value="OmpA-like domain"/>
    <property type="match status" value="1"/>
</dbReference>
<comment type="caution">
    <text evidence="3">The sequence shown here is derived from an EMBL/GenBank/DDBJ whole genome shotgun (WGS) entry which is preliminary data.</text>
</comment>
<keyword evidence="4" id="KW-1185">Reference proteome</keyword>
<accession>A0AAF1KJZ7</accession>
<dbReference type="InterPro" id="IPR050330">
    <property type="entry name" value="Bact_OuterMem_StrucFunc"/>
</dbReference>
<protein>
    <submittedName>
        <fullName evidence="3">OmpA family protein</fullName>
    </submittedName>
</protein>
<gene>
    <name evidence="3" type="ORF">GXW79_13535</name>
</gene>
<proteinExistence type="predicted"/>
<dbReference type="GO" id="GO:0016020">
    <property type="term" value="C:membrane"/>
    <property type="evidence" value="ECO:0007669"/>
    <property type="project" value="UniProtKB-UniRule"/>
</dbReference>
<dbReference type="EMBL" id="JAAEDH010000015">
    <property type="protein sequence ID" value="MBR0656100.1"/>
    <property type="molecule type" value="Genomic_DNA"/>
</dbReference>
<dbReference type="PROSITE" id="PS51123">
    <property type="entry name" value="OMPA_2"/>
    <property type="match status" value="1"/>
</dbReference>
<evidence type="ECO:0000313" key="3">
    <source>
        <dbReference type="EMBL" id="MBR0656100.1"/>
    </source>
</evidence>
<dbReference type="PANTHER" id="PTHR30329">
    <property type="entry name" value="STATOR ELEMENT OF FLAGELLAR MOTOR COMPLEX"/>
    <property type="match status" value="1"/>
</dbReference>
<evidence type="ECO:0000259" key="2">
    <source>
        <dbReference type="PROSITE" id="PS51123"/>
    </source>
</evidence>
<organism evidence="3 4">
    <name type="scientific">Plastoroseomonas arctica</name>
    <dbReference type="NCBI Taxonomy" id="1509237"/>
    <lineage>
        <taxon>Bacteria</taxon>
        <taxon>Pseudomonadati</taxon>
        <taxon>Pseudomonadota</taxon>
        <taxon>Alphaproteobacteria</taxon>
        <taxon>Acetobacterales</taxon>
        <taxon>Acetobacteraceae</taxon>
        <taxon>Plastoroseomonas</taxon>
    </lineage>
</organism>
<keyword evidence="1" id="KW-0472">Membrane</keyword>
<dbReference type="InterPro" id="IPR006665">
    <property type="entry name" value="OmpA-like"/>
</dbReference>
<dbReference type="PANTHER" id="PTHR30329:SF21">
    <property type="entry name" value="LIPOPROTEIN YIAD-RELATED"/>
    <property type="match status" value="1"/>
</dbReference>
<feature type="domain" description="OmpA-like" evidence="2">
    <location>
        <begin position="22"/>
        <end position="134"/>
    </location>
</feature>
<dbReference type="Proteomes" id="UP001196068">
    <property type="component" value="Unassembled WGS sequence"/>
</dbReference>
<sequence length="134" mass="14846">MAMLMSVGLTTACAMSAPPQRSQFIVENFPPIVFFEWDSAQVDERTARALKDYSSYALRQTRIDVIGHTDRSGTPRYNQRLSEQRARAVAAELVRLGIDPAAIVTGAFGEMRPLVPTPDGAVEPQNRRVEVIAR</sequence>
<dbReference type="Pfam" id="PF00691">
    <property type="entry name" value="OmpA"/>
    <property type="match status" value="1"/>
</dbReference>
<dbReference type="AlphaFoldDB" id="A0AAF1KJZ7"/>
<evidence type="ECO:0000256" key="1">
    <source>
        <dbReference type="PROSITE-ProRule" id="PRU00473"/>
    </source>
</evidence>
<reference evidence="3" key="1">
    <citation type="submission" date="2020-01" db="EMBL/GenBank/DDBJ databases">
        <authorList>
            <person name="Rat A."/>
        </authorList>
    </citation>
    <scope>NUCLEOTIDE SEQUENCE</scope>
    <source>
        <strain evidence="3">LMG 28251</strain>
    </source>
</reference>
<dbReference type="CDD" id="cd07185">
    <property type="entry name" value="OmpA_C-like"/>
    <property type="match status" value="1"/>
</dbReference>